<evidence type="ECO:0000256" key="7">
    <source>
        <dbReference type="ARBA" id="ARBA00023136"/>
    </source>
</evidence>
<dbReference type="Proteomes" id="UP001168167">
    <property type="component" value="Unassembled WGS sequence"/>
</dbReference>
<comment type="caution">
    <text evidence="11">The sequence shown here is derived from an EMBL/GenBank/DDBJ whole genome shotgun (WGS) entry which is preliminary data.</text>
</comment>
<dbReference type="SUPFAM" id="SSF56317">
    <property type="entry name" value="Carbon-nitrogen hydrolase"/>
    <property type="match status" value="1"/>
</dbReference>
<evidence type="ECO:0000256" key="4">
    <source>
        <dbReference type="ARBA" id="ARBA00022679"/>
    </source>
</evidence>
<dbReference type="EMBL" id="JANQAO010000005">
    <property type="protein sequence ID" value="MDM5148204.1"/>
    <property type="molecule type" value="Genomic_DNA"/>
</dbReference>
<name>A0ABT7QNB6_9GAMM</name>
<dbReference type="PANTHER" id="PTHR38686">
    <property type="entry name" value="APOLIPOPROTEIN N-ACYLTRANSFERASE"/>
    <property type="match status" value="1"/>
</dbReference>
<protein>
    <recommendedName>
        <fullName evidence="9">Apolipoprotein N-acyltransferase</fullName>
        <shortName evidence="9">ALP N-acyltransferase</shortName>
        <ecNumber evidence="9">2.3.1.269</ecNumber>
    </recommendedName>
</protein>
<evidence type="ECO:0000259" key="10">
    <source>
        <dbReference type="PROSITE" id="PS50263"/>
    </source>
</evidence>
<keyword evidence="4 9" id="KW-0808">Transferase</keyword>
<gene>
    <name evidence="9 11" type="primary">lnt</name>
    <name evidence="11" type="ORF">NQX30_07520</name>
</gene>
<comment type="subcellular location">
    <subcellularLocation>
        <location evidence="1 9">Cell membrane</location>
        <topology evidence="1 9">Multi-pass membrane protein</topology>
    </subcellularLocation>
</comment>
<dbReference type="InterPro" id="IPR004563">
    <property type="entry name" value="Apolipo_AcylTrfase"/>
</dbReference>
<comment type="caution">
    <text evidence="9">Lacks conserved residue(s) required for the propagation of feature annotation.</text>
</comment>
<dbReference type="PANTHER" id="PTHR38686:SF1">
    <property type="entry name" value="APOLIPOPROTEIN N-ACYLTRANSFERASE"/>
    <property type="match status" value="1"/>
</dbReference>
<evidence type="ECO:0000256" key="2">
    <source>
        <dbReference type="ARBA" id="ARBA00010065"/>
    </source>
</evidence>
<dbReference type="EC" id="2.3.1.269" evidence="9"/>
<keyword evidence="6 9" id="KW-1133">Transmembrane helix</keyword>
<dbReference type="Pfam" id="PF20154">
    <property type="entry name" value="LNT_N"/>
    <property type="match status" value="1"/>
</dbReference>
<evidence type="ECO:0000256" key="6">
    <source>
        <dbReference type="ARBA" id="ARBA00022989"/>
    </source>
</evidence>
<comment type="function">
    <text evidence="9">Catalyzes the phospholipid dependent N-acylation of the N-terminal cysteine of apolipoprotein, the last step in lipoprotein maturation.</text>
</comment>
<proteinExistence type="inferred from homology"/>
<feature type="transmembrane region" description="Helical" evidence="9">
    <location>
        <begin position="74"/>
        <end position="95"/>
    </location>
</feature>
<keyword evidence="7 9" id="KW-0472">Membrane</keyword>
<evidence type="ECO:0000256" key="3">
    <source>
        <dbReference type="ARBA" id="ARBA00022475"/>
    </source>
</evidence>
<reference evidence="11" key="1">
    <citation type="submission" date="2022-08" db="EMBL/GenBank/DDBJ databases">
        <authorList>
            <person name="Dzunkova M."/>
            <person name="La Clair J."/>
            <person name="Tyml T."/>
            <person name="Doud D."/>
            <person name="Schulz F."/>
            <person name="Piquer S."/>
            <person name="Porcel Sanchis D."/>
            <person name="Osborn A."/>
            <person name="Robinson D."/>
            <person name="Louie K.B."/>
            <person name="Bowen B.P."/>
            <person name="Bowers R."/>
            <person name="Lee J."/>
            <person name="Arnau Llombart V."/>
            <person name="Diaz Villanueva W."/>
            <person name="Gosliner T."/>
            <person name="Northen T."/>
            <person name="Cheng J.-F."/>
            <person name="Burkart M.D."/>
            <person name="Woyke T."/>
        </authorList>
    </citation>
    <scope>NUCLEOTIDE SEQUENCE</scope>
    <source>
        <strain evidence="11">Df01</strain>
    </source>
</reference>
<evidence type="ECO:0000313" key="12">
    <source>
        <dbReference type="Proteomes" id="UP001168167"/>
    </source>
</evidence>
<dbReference type="Pfam" id="PF00795">
    <property type="entry name" value="CN_hydrolase"/>
    <property type="match status" value="1"/>
</dbReference>
<reference evidence="11" key="2">
    <citation type="journal article" date="2023" name="Microbiome">
        <title>Synthase-selected sorting approach identifies a beta-lactone synthase in a nudibranch symbiotic bacterium.</title>
        <authorList>
            <person name="Dzunkova M."/>
            <person name="La Clair J.J."/>
            <person name="Tyml T."/>
            <person name="Doud D."/>
            <person name="Schulz F."/>
            <person name="Piquer-Esteban S."/>
            <person name="Porcel Sanchis D."/>
            <person name="Osborn A."/>
            <person name="Robinson D."/>
            <person name="Louie K.B."/>
            <person name="Bowen B.P."/>
            <person name="Bowers R.M."/>
            <person name="Lee J."/>
            <person name="Arnau V."/>
            <person name="Diaz-Villanueva W."/>
            <person name="Stepanauskas R."/>
            <person name="Gosliner T."/>
            <person name="Date S.V."/>
            <person name="Northen T.R."/>
            <person name="Cheng J.F."/>
            <person name="Burkart M.D."/>
            <person name="Woyke T."/>
        </authorList>
    </citation>
    <scope>NUCLEOTIDE SEQUENCE</scope>
    <source>
        <strain evidence="11">Df01</strain>
    </source>
</reference>
<keyword evidence="8 9" id="KW-0012">Acyltransferase</keyword>
<feature type="transmembrane region" description="Helical" evidence="9">
    <location>
        <begin position="153"/>
        <end position="174"/>
    </location>
</feature>
<feature type="transmembrane region" description="Helical" evidence="9">
    <location>
        <begin position="464"/>
        <end position="482"/>
    </location>
</feature>
<dbReference type="NCBIfam" id="TIGR00546">
    <property type="entry name" value="lnt"/>
    <property type="match status" value="1"/>
</dbReference>
<feature type="transmembrane region" description="Helical" evidence="9">
    <location>
        <begin position="186"/>
        <end position="202"/>
    </location>
</feature>
<dbReference type="CDD" id="cd07571">
    <property type="entry name" value="ALP_N-acyl_transferase"/>
    <property type="match status" value="1"/>
</dbReference>
<comment type="catalytic activity">
    <reaction evidence="9">
        <text>N-terminal S-1,2-diacyl-sn-glyceryl-L-cysteinyl-[lipoprotein] + a glycerophospholipid = N-acyl-S-1,2-diacyl-sn-glyceryl-L-cysteinyl-[lipoprotein] + a 2-acyl-sn-glycero-3-phospholipid + H(+)</text>
        <dbReference type="Rhea" id="RHEA:48228"/>
        <dbReference type="Rhea" id="RHEA-COMP:14681"/>
        <dbReference type="Rhea" id="RHEA-COMP:14684"/>
        <dbReference type="ChEBI" id="CHEBI:15378"/>
        <dbReference type="ChEBI" id="CHEBI:136912"/>
        <dbReference type="ChEBI" id="CHEBI:140656"/>
        <dbReference type="ChEBI" id="CHEBI:140657"/>
        <dbReference type="ChEBI" id="CHEBI:140660"/>
        <dbReference type="EC" id="2.3.1.269"/>
    </reaction>
</comment>
<accession>A0ABT7QNB6</accession>
<dbReference type="InterPro" id="IPR036526">
    <property type="entry name" value="C-N_Hydrolase_sf"/>
</dbReference>
<feature type="transmembrane region" description="Helical" evidence="9">
    <location>
        <begin position="46"/>
        <end position="68"/>
    </location>
</feature>
<organism evidence="11 12">
    <name type="scientific">Candidatus Doriopsillibacter californiensis</name>
    <dbReference type="NCBI Taxonomy" id="2970740"/>
    <lineage>
        <taxon>Bacteria</taxon>
        <taxon>Pseudomonadati</taxon>
        <taxon>Pseudomonadota</taxon>
        <taxon>Gammaproteobacteria</taxon>
        <taxon>Candidatus Tethybacterales</taxon>
        <taxon>Candidatus Persebacteraceae</taxon>
        <taxon>Candidatus Doriopsillibacter</taxon>
    </lineage>
</organism>
<evidence type="ECO:0000256" key="9">
    <source>
        <dbReference type="HAMAP-Rule" id="MF_01148"/>
    </source>
</evidence>
<dbReference type="InterPro" id="IPR045378">
    <property type="entry name" value="LNT_N"/>
</dbReference>
<dbReference type="PROSITE" id="PS50263">
    <property type="entry name" value="CN_HYDROLASE"/>
    <property type="match status" value="1"/>
</dbReference>
<dbReference type="HAMAP" id="MF_01148">
    <property type="entry name" value="Lnt"/>
    <property type="match status" value="1"/>
</dbReference>
<evidence type="ECO:0000256" key="5">
    <source>
        <dbReference type="ARBA" id="ARBA00022692"/>
    </source>
</evidence>
<evidence type="ECO:0000256" key="1">
    <source>
        <dbReference type="ARBA" id="ARBA00004651"/>
    </source>
</evidence>
<keyword evidence="3 9" id="KW-1003">Cell membrane</keyword>
<comment type="pathway">
    <text evidence="9">Protein modification; lipoprotein biosynthesis (N-acyl transfer).</text>
</comment>
<comment type="similarity">
    <text evidence="2 9">Belongs to the CN hydrolase family. Apolipoprotein N-acyltransferase subfamily.</text>
</comment>
<dbReference type="Gene3D" id="3.60.110.10">
    <property type="entry name" value="Carbon-nitrogen hydrolase"/>
    <property type="match status" value="1"/>
</dbReference>
<evidence type="ECO:0000313" key="11">
    <source>
        <dbReference type="EMBL" id="MDM5148204.1"/>
    </source>
</evidence>
<feature type="domain" description="CN hydrolase" evidence="10">
    <location>
        <begin position="219"/>
        <end position="454"/>
    </location>
</feature>
<evidence type="ECO:0000256" key="8">
    <source>
        <dbReference type="ARBA" id="ARBA00023315"/>
    </source>
</evidence>
<dbReference type="InterPro" id="IPR003010">
    <property type="entry name" value="C-N_Hydrolase"/>
</dbReference>
<keyword evidence="5 9" id="KW-0812">Transmembrane</keyword>
<sequence length="487" mass="52972">MLVKIATAATAGIAGAFSFAPNMHWWLMPPALGTLFYLVKKSNSAYAAAVSGLAFGFAFFATGLSWIFEALNGYIQLPLPAATAIMILLCLALALYPATAVYAARRIGTGGMIGALTLSTCWGLGEWLRGQLFTGFPWLAIGYSQVPISPLTGWLPVIGINGVNVLLTLTAALLATLPTLLRRHQIATIFIIIVIFGGGQFSRSIKWTQPAGEIRISLLQGNVAQTLKWRDGEIKRAMMDYLRLAKESDGQLVILPETAIPMRQRDIPVDYLEALRQIAATRNGVVLSGMFVDDGGLHNAAVAIEPTGIGNDYRKRHLTPYGEYLPFASLLAPILLAADIPYMSLQAGNQKSSLSFLNTHAGISICYEDAFGDEWRHQLPEARFLINITNDGWFDGSAMLAQHRQLSQARAVEFGRWLARATNTGSTAVIDHNGHIAATLPLQKQGTLNATIMQRTGTTPYVQFGDWPVLLLILGWLAAAIWRKLAH</sequence>
<keyword evidence="12" id="KW-1185">Reference proteome</keyword>